<dbReference type="InterPro" id="IPR011989">
    <property type="entry name" value="ARM-like"/>
</dbReference>
<sequence length="945" mass="104304">MLGYRVNSFNDVGLGEPEQDANSALTELDKGLRSSKIGEQCEAIVRFPRLFEKYPFPILINSSLLKLADVFRVGSNFLRFWVLRVCQQSEKHLDKILNVDEFVRRVFSVIHSNDPVARALTLRTLGSVAGIIPERQQVHHSIRRSLDSHDSVEVEAAIYAANQFAAQSKTFALSMCNKMSDMIQGLTTPAHMKLQLIPILQHMHHDTSTAAMVQELCTDLLPKYPAQDFVPVILHTLTQLALATLVNVPKQVSLLLQHLKDDQRPVVQQEALHGLRLLAAECAHLWPAGTTDEVVRLADNSSSQAVLSRCLDVLQVLAKSAAACHSHLCHDSPLMELCNRTCFSSDPVVAAKAVRVITRIVCYSFKEEQSSVGAQEAISQAADAVESLFLLITVGQSQKYLKETKICLQCAVSLCTVNRQLCHNFVQLIGTRLMSGSCNSELCEALGAIGNLRPSALLSLLPDILLKLKELIAAPMSLEQNKLKVMLCTLVFQSAVGFSWNPEASDVVENVIKRNDQWANFRIMRAAARYGHHAIASTLAARLKDHVSSEHFHFWLVCLEELSFGEAQLHDNKANSCLESRISLASSHYCKAAAALKAASTPAHCLQFQSEFIRLRGEFLQLLAQVVHCCRSYCTSPPPAVAGSMATATRDDLLRFGHITPELRKCAKDLRACGEMYWKLYQSAFDADKCSLANIQILQQMCVLMAHSIERVVITNFQEETAFDASLQECSLETQYMVKCCQEAAGLAQAIATVQEVKPVTHLHVDVVLRQAEILANTSLCIPRFFFQVLQSTSVKLAVSPQPRVLGENISVQGGSQLAVKVEGVIQHGKRPGLFRMVNRVIVSVNSQLQTRPNIQLDTKMTEAGSMLTQTVTPHRDFFTAEFLMGFSVGGQYVLTIEASVVDEKGNAWRTGPRQTISVRSLEDPPKASNIQQGGAGPASSRGRY</sequence>
<dbReference type="CTD" id="25896"/>
<dbReference type="InterPro" id="IPR056516">
    <property type="entry name" value="INTS7_N"/>
</dbReference>
<dbReference type="RefSeq" id="XP_034253804.1">
    <property type="nucleotide sequence ID" value="XM_034397913.1"/>
</dbReference>
<evidence type="ECO:0000313" key="11">
    <source>
        <dbReference type="Proteomes" id="UP000515158"/>
    </source>
</evidence>
<dbReference type="SUPFAM" id="SSF48371">
    <property type="entry name" value="ARM repeat"/>
    <property type="match status" value="1"/>
</dbReference>
<proteinExistence type="inferred from homology"/>
<dbReference type="GO" id="GO:0034472">
    <property type="term" value="P:snRNA 3'-end processing"/>
    <property type="evidence" value="ECO:0007669"/>
    <property type="project" value="TreeGrafter"/>
</dbReference>
<evidence type="ECO:0000256" key="1">
    <source>
        <dbReference type="ARBA" id="ARBA00004123"/>
    </source>
</evidence>
<dbReference type="InterPro" id="IPR033060">
    <property type="entry name" value="INTS7"/>
</dbReference>
<keyword evidence="6" id="KW-0539">Nucleus</keyword>
<dbReference type="Pfam" id="PF22965">
    <property type="entry name" value="INTS7_C"/>
    <property type="match status" value="1"/>
</dbReference>
<feature type="domain" description="Integrator complex subunit 7 helical bundle" evidence="10">
    <location>
        <begin position="533"/>
        <end position="712"/>
    </location>
</feature>
<comment type="similarity">
    <text evidence="3">Belongs to the Integrator subunit 7 family.</text>
</comment>
<evidence type="ECO:0000259" key="9">
    <source>
        <dbReference type="Pfam" id="PF24436"/>
    </source>
</evidence>
<feature type="domain" description="Integrator complex subunit 7 N-terminal" evidence="9">
    <location>
        <begin position="25"/>
        <end position="532"/>
    </location>
</feature>
<dbReference type="InterPro" id="IPR054519">
    <property type="entry name" value="INTS7_C"/>
</dbReference>
<dbReference type="GeneID" id="117652803"/>
<dbReference type="FunCoup" id="A0A6P9A951">
    <property type="interactions" value="1331"/>
</dbReference>
<dbReference type="GO" id="GO:0005737">
    <property type="term" value="C:cytoplasm"/>
    <property type="evidence" value="ECO:0007669"/>
    <property type="project" value="UniProtKB-SubCell"/>
</dbReference>
<evidence type="ECO:0000256" key="3">
    <source>
        <dbReference type="ARBA" id="ARBA00008565"/>
    </source>
</evidence>
<dbReference type="PANTHER" id="PTHR13322">
    <property type="entry name" value="C1ORF73 PROTEIN"/>
    <property type="match status" value="1"/>
</dbReference>
<dbReference type="InterPro" id="IPR016024">
    <property type="entry name" value="ARM-type_fold"/>
</dbReference>
<dbReference type="InterPro" id="IPR056517">
    <property type="entry name" value="INTS7_HB"/>
</dbReference>
<evidence type="ECO:0000256" key="7">
    <source>
        <dbReference type="SAM" id="MobiDB-lite"/>
    </source>
</evidence>
<dbReference type="Pfam" id="PF24436">
    <property type="entry name" value="INTS7_N"/>
    <property type="match status" value="1"/>
</dbReference>
<comment type="subcellular location">
    <subcellularLocation>
        <location evidence="2">Cytoplasm</location>
    </subcellularLocation>
    <subcellularLocation>
        <location evidence="1">Nucleus</location>
    </subcellularLocation>
</comment>
<evidence type="ECO:0000313" key="12">
    <source>
        <dbReference type="RefSeq" id="XP_034253804.1"/>
    </source>
</evidence>
<protein>
    <recommendedName>
        <fullName evidence="4">Integrator complex subunit 7</fullName>
    </recommendedName>
</protein>
<evidence type="ECO:0000256" key="5">
    <source>
        <dbReference type="ARBA" id="ARBA00022490"/>
    </source>
</evidence>
<feature type="domain" description="Integrator complex subunit 7 C-terminal" evidence="8">
    <location>
        <begin position="796"/>
        <end position="909"/>
    </location>
</feature>
<evidence type="ECO:0000259" key="10">
    <source>
        <dbReference type="Pfam" id="PF24437"/>
    </source>
</evidence>
<evidence type="ECO:0000259" key="8">
    <source>
        <dbReference type="Pfam" id="PF22965"/>
    </source>
</evidence>
<evidence type="ECO:0000256" key="2">
    <source>
        <dbReference type="ARBA" id="ARBA00004496"/>
    </source>
</evidence>
<dbReference type="GO" id="GO:0032039">
    <property type="term" value="C:integrator complex"/>
    <property type="evidence" value="ECO:0007669"/>
    <property type="project" value="InterPro"/>
</dbReference>
<keyword evidence="5" id="KW-0963">Cytoplasm</keyword>
<dbReference type="Gene3D" id="1.25.10.10">
    <property type="entry name" value="Leucine-rich Repeat Variant"/>
    <property type="match status" value="1"/>
</dbReference>
<organism evidence="12">
    <name type="scientific">Thrips palmi</name>
    <name type="common">Melon thrips</name>
    <dbReference type="NCBI Taxonomy" id="161013"/>
    <lineage>
        <taxon>Eukaryota</taxon>
        <taxon>Metazoa</taxon>
        <taxon>Ecdysozoa</taxon>
        <taxon>Arthropoda</taxon>
        <taxon>Hexapoda</taxon>
        <taxon>Insecta</taxon>
        <taxon>Pterygota</taxon>
        <taxon>Neoptera</taxon>
        <taxon>Paraneoptera</taxon>
        <taxon>Thysanoptera</taxon>
        <taxon>Terebrantia</taxon>
        <taxon>Thripoidea</taxon>
        <taxon>Thripidae</taxon>
        <taxon>Thrips</taxon>
    </lineage>
</organism>
<feature type="region of interest" description="Disordered" evidence="7">
    <location>
        <begin position="921"/>
        <end position="945"/>
    </location>
</feature>
<dbReference type="OrthoDB" id="1921953at2759"/>
<evidence type="ECO:0000256" key="4">
    <source>
        <dbReference type="ARBA" id="ARBA00015336"/>
    </source>
</evidence>
<keyword evidence="11" id="KW-1185">Reference proteome</keyword>
<dbReference type="AlphaFoldDB" id="A0A6P9A951"/>
<reference evidence="12" key="1">
    <citation type="submission" date="2025-08" db="UniProtKB">
        <authorList>
            <consortium name="RefSeq"/>
        </authorList>
    </citation>
    <scope>IDENTIFICATION</scope>
    <source>
        <tissue evidence="12">Total insect</tissue>
    </source>
</reference>
<evidence type="ECO:0000256" key="6">
    <source>
        <dbReference type="ARBA" id="ARBA00023242"/>
    </source>
</evidence>
<gene>
    <name evidence="12" type="primary">LOC117652803</name>
</gene>
<accession>A0A6P9A951</accession>
<dbReference type="KEGG" id="tpal:117652803"/>
<dbReference type="InParanoid" id="A0A6P9A951"/>
<dbReference type="Pfam" id="PF24437">
    <property type="entry name" value="INTS7_HB"/>
    <property type="match status" value="1"/>
</dbReference>
<dbReference type="PANTHER" id="PTHR13322:SF2">
    <property type="entry name" value="INTEGRATOR COMPLEX SUBUNIT 7"/>
    <property type="match status" value="1"/>
</dbReference>
<dbReference type="Proteomes" id="UP000515158">
    <property type="component" value="Unplaced"/>
</dbReference>
<name>A0A6P9A951_THRPL</name>